<dbReference type="Gene3D" id="6.10.340.10">
    <property type="match status" value="1"/>
</dbReference>
<dbReference type="EMBL" id="FMZQ01000018">
    <property type="protein sequence ID" value="SDD50081.1"/>
    <property type="molecule type" value="Genomic_DNA"/>
</dbReference>
<dbReference type="InterPro" id="IPR003607">
    <property type="entry name" value="HD/PDEase_dom"/>
</dbReference>
<gene>
    <name evidence="1" type="ORF">SAMN05216576_11811</name>
</gene>
<proteinExistence type="predicted"/>
<dbReference type="InterPro" id="IPR052020">
    <property type="entry name" value="Cyclic_di-GMP/3'3'-cGAMP_PDE"/>
</dbReference>
<dbReference type="GO" id="GO:0007165">
    <property type="term" value="P:signal transduction"/>
    <property type="evidence" value="ECO:0007669"/>
    <property type="project" value="InterPro"/>
</dbReference>
<evidence type="ECO:0000313" key="2">
    <source>
        <dbReference type="Proteomes" id="UP000199467"/>
    </source>
</evidence>
<dbReference type="GO" id="GO:0016020">
    <property type="term" value="C:membrane"/>
    <property type="evidence" value="ECO:0007669"/>
    <property type="project" value="InterPro"/>
</dbReference>
<dbReference type="Gene3D" id="3.30.450.20">
    <property type="entry name" value="PAS domain"/>
    <property type="match status" value="2"/>
</dbReference>
<dbReference type="AlphaFoldDB" id="A0A1G6V986"/>
<protein>
    <submittedName>
        <fullName evidence="1">HD-GYP domain, c-di-GMP phosphodiesterase class II (Or its inactivated variant)</fullName>
    </submittedName>
</protein>
<dbReference type="GO" id="GO:0008081">
    <property type="term" value="F:phosphoric diester hydrolase activity"/>
    <property type="evidence" value="ECO:0007669"/>
    <property type="project" value="UniProtKB-ARBA"/>
</dbReference>
<name>A0A1G6V986_9GAMM</name>
<dbReference type="PANTHER" id="PTHR45228:SF5">
    <property type="entry name" value="CYCLIC DI-GMP PHOSPHODIESTERASE VC_1348-RELATED"/>
    <property type="match status" value="1"/>
</dbReference>
<dbReference type="RefSeq" id="WP_090337564.1">
    <property type="nucleotide sequence ID" value="NZ_FMZQ01000018.1"/>
</dbReference>
<dbReference type="Gene3D" id="1.10.3210.10">
    <property type="entry name" value="Hypothetical protein af1432"/>
    <property type="match status" value="2"/>
</dbReference>
<dbReference type="Proteomes" id="UP000199467">
    <property type="component" value="Unassembled WGS sequence"/>
</dbReference>
<dbReference type="InterPro" id="IPR003660">
    <property type="entry name" value="HAMP_dom"/>
</dbReference>
<dbReference type="InterPro" id="IPR037522">
    <property type="entry name" value="HD_GYP_dom"/>
</dbReference>
<dbReference type="SMART" id="SM00471">
    <property type="entry name" value="HDc"/>
    <property type="match status" value="1"/>
</dbReference>
<dbReference type="SUPFAM" id="SSF55781">
    <property type="entry name" value="GAF domain-like"/>
    <property type="match status" value="1"/>
</dbReference>
<dbReference type="PROSITE" id="PS51832">
    <property type="entry name" value="HD_GYP"/>
    <property type="match status" value="1"/>
</dbReference>
<keyword evidence="2" id="KW-1185">Reference proteome</keyword>
<evidence type="ECO:0000313" key="1">
    <source>
        <dbReference type="EMBL" id="SDD50081.1"/>
    </source>
</evidence>
<dbReference type="CDD" id="cd00077">
    <property type="entry name" value="HDc"/>
    <property type="match status" value="2"/>
</dbReference>
<dbReference type="SUPFAM" id="SSF109604">
    <property type="entry name" value="HD-domain/PDEase-like"/>
    <property type="match status" value="2"/>
</dbReference>
<dbReference type="PROSITE" id="PS50885">
    <property type="entry name" value="HAMP"/>
    <property type="match status" value="1"/>
</dbReference>
<dbReference type="PANTHER" id="PTHR45228">
    <property type="entry name" value="CYCLIC DI-GMP PHOSPHODIESTERASE TM_0186-RELATED"/>
    <property type="match status" value="1"/>
</dbReference>
<dbReference type="Pfam" id="PF13487">
    <property type="entry name" value="HD_5"/>
    <property type="match status" value="1"/>
</dbReference>
<dbReference type="Gene3D" id="3.30.450.40">
    <property type="match status" value="1"/>
</dbReference>
<sequence length="983" mass="109699">MLNTAVPGERRFPLHVHISVLFTLLLLFTGVVLGLFNYQQTSRLIFSSSSTLFERIQHDVQRDLDNTYRPIRHLLSLLALHPATEADTLDERLEMLPLFVQALRDNPKLASIYLGYEDGDFFMVRPLRSDMLKQRFDAPNKAAYQVWAIDRSSAGTDSDYLFYDGSLNQLSRRQKLSEPYDPRQRDWFKRARGDGGQITTAPYLFFSTQEIGTTLARRSGLTTVIGADLTLDDLSATLASHRVTPNSQVVLADNDGNAVAYPESSRLLKEVDGKVSLVKVSELNPALGELLSGQLNERDEGIVELAKQRWAMAHRHIQEGGPQGLHLALLVPEQELLAEAYRIRWQGALITLTTLLLCLPLGWLTSRLVVKPLRSLVQEAQAIRRFDFAHPASGRSPILEVDQLAVSMSSMKDTLSSFLDIAASLSAETQFDALIKRVMDATVSISAAQGGLLYLLDNDSGRLEPQGLVIDGQSRSLADLGIHGLAHDDPTLPSWLQRPASGGDSVATSIGFDQAGKFQGLLSAMDSPRLHLIAAGLHNRQGDTVGVLVLLQRDTGEDNESMLSPDRVAFVDAVSGSAALCIESQRLLARQKQLLDAFIQLIAGAIDAKSPYTGGHCQRVPEITLMLARAAAESDAPEFRDYNPSDEEWEALHIAAWLHDCGKVTTPEYVVDKATKLETLYDRIHEIRMRFEVLKRDAWVAYWRGRAEGGEESALAALRDQLLSDLDDEFAFIARINLGGEAMADDDQARLKQIAERRWLRTLDNRLGVSWEEAKRLEHSAPSSLPVEEPLLADRLDHLIERADQEVIAPDNRWGFKLEVPQYKFNRGELHNLSIARGTLTAEERYIINHHIVQTILMLDRLPFPKHLQNVTEIAGGHHEKMDGTGYPKRLTREQMSLPARMMAIADIFEALTAVDRPYKKGKTLSEALNIMVGMCKGAHIDPQLFALFIRAGIYRRYAERFMQAEQIDKVDEQALLEKAGAL</sequence>
<reference evidence="2" key="1">
    <citation type="submission" date="2016-10" db="EMBL/GenBank/DDBJ databases">
        <authorList>
            <person name="Varghese N."/>
            <person name="Submissions S."/>
        </authorList>
    </citation>
    <scope>NUCLEOTIDE SEQUENCE [LARGE SCALE GENOMIC DNA]</scope>
    <source>
        <strain evidence="2">DSM 26382</strain>
    </source>
</reference>
<accession>A0A1G6V986</accession>
<organism evidence="1 2">
    <name type="scientific">Ectopseudomonas chengduensis</name>
    <dbReference type="NCBI Taxonomy" id="489632"/>
    <lineage>
        <taxon>Bacteria</taxon>
        <taxon>Pseudomonadati</taxon>
        <taxon>Pseudomonadota</taxon>
        <taxon>Gammaproteobacteria</taxon>
        <taxon>Pseudomonadales</taxon>
        <taxon>Pseudomonadaceae</taxon>
        <taxon>Ectopseudomonas</taxon>
    </lineage>
</organism>
<dbReference type="InterPro" id="IPR029016">
    <property type="entry name" value="GAF-like_dom_sf"/>
</dbReference>
<dbReference type="SMART" id="SM00304">
    <property type="entry name" value="HAMP"/>
    <property type="match status" value="1"/>
</dbReference>